<keyword evidence="6" id="KW-1185">Reference proteome</keyword>
<feature type="domain" description="PDZ" evidence="4">
    <location>
        <begin position="6"/>
        <end position="88"/>
    </location>
</feature>
<dbReference type="AlphaFoldDB" id="A0A8T0CYF0"/>
<keyword evidence="3" id="KW-0862">Zinc</keyword>
<dbReference type="Proteomes" id="UP000699462">
    <property type="component" value="Unassembled WGS sequence"/>
</dbReference>
<dbReference type="GO" id="GO:0005737">
    <property type="term" value="C:cytoplasm"/>
    <property type="evidence" value="ECO:0007669"/>
    <property type="project" value="UniProtKB-SubCell"/>
</dbReference>
<dbReference type="Gene3D" id="2.30.42.10">
    <property type="match status" value="1"/>
</dbReference>
<dbReference type="InterPro" id="IPR001478">
    <property type="entry name" value="PDZ"/>
</dbReference>
<evidence type="ECO:0000256" key="1">
    <source>
        <dbReference type="ARBA" id="ARBA00004496"/>
    </source>
</evidence>
<protein>
    <recommendedName>
        <fullName evidence="4">PDZ domain-containing protein</fullName>
    </recommendedName>
</protein>
<dbReference type="PANTHER" id="PTHR24214:SF38">
    <property type="entry name" value="PDZ AND LIM DOMAIN PROTEIN ZASP-RELATED"/>
    <property type="match status" value="1"/>
</dbReference>
<dbReference type="InterPro" id="IPR050604">
    <property type="entry name" value="PDZ-LIM_domain"/>
</dbReference>
<comment type="caution">
    <text evidence="5">The sequence shown here is derived from an EMBL/GenBank/DDBJ whole genome shotgun (WGS) entry which is preliminary data.</text>
</comment>
<evidence type="ECO:0000313" key="5">
    <source>
        <dbReference type="EMBL" id="KAF8560679.1"/>
    </source>
</evidence>
<comment type="subcellular location">
    <subcellularLocation>
        <location evidence="1">Cytoplasm</location>
    </subcellularLocation>
</comment>
<dbReference type="PANTHER" id="PTHR24214">
    <property type="entry name" value="PDZ AND LIM DOMAIN PROTEIN ZASP"/>
    <property type="match status" value="1"/>
</dbReference>
<dbReference type="OrthoDB" id="6288864at2759"/>
<name>A0A8T0CYF0_9TREM</name>
<reference evidence="5 6" key="1">
    <citation type="submission" date="2019-07" db="EMBL/GenBank/DDBJ databases">
        <title>Annotation for the trematode Paragonimus westermani.</title>
        <authorList>
            <person name="Choi Y.-J."/>
        </authorList>
    </citation>
    <scope>NUCLEOTIDE SEQUENCE [LARGE SCALE GENOMIC DNA]</scope>
    <source>
        <strain evidence="5">180907_Pwestermani</strain>
    </source>
</reference>
<dbReference type="GO" id="GO:0031941">
    <property type="term" value="C:filamentous actin"/>
    <property type="evidence" value="ECO:0007669"/>
    <property type="project" value="TreeGrafter"/>
</dbReference>
<dbReference type="EMBL" id="JTDF01022310">
    <property type="protein sequence ID" value="KAF8560679.1"/>
    <property type="molecule type" value="Genomic_DNA"/>
</dbReference>
<evidence type="ECO:0000259" key="4">
    <source>
        <dbReference type="PROSITE" id="PS50106"/>
    </source>
</evidence>
<organism evidence="5 6">
    <name type="scientific">Paragonimus westermani</name>
    <dbReference type="NCBI Taxonomy" id="34504"/>
    <lineage>
        <taxon>Eukaryota</taxon>
        <taxon>Metazoa</taxon>
        <taxon>Spiralia</taxon>
        <taxon>Lophotrochozoa</taxon>
        <taxon>Platyhelminthes</taxon>
        <taxon>Trematoda</taxon>
        <taxon>Digenea</taxon>
        <taxon>Plagiorchiida</taxon>
        <taxon>Troglotremata</taxon>
        <taxon>Troglotrematidae</taxon>
        <taxon>Paragonimus</taxon>
    </lineage>
</organism>
<evidence type="ECO:0000313" key="6">
    <source>
        <dbReference type="Proteomes" id="UP000699462"/>
    </source>
</evidence>
<dbReference type="InterPro" id="IPR036034">
    <property type="entry name" value="PDZ_sf"/>
</dbReference>
<dbReference type="GO" id="GO:0005912">
    <property type="term" value="C:adherens junction"/>
    <property type="evidence" value="ECO:0007669"/>
    <property type="project" value="TreeGrafter"/>
</dbReference>
<dbReference type="GO" id="GO:0003779">
    <property type="term" value="F:actin binding"/>
    <property type="evidence" value="ECO:0007669"/>
    <property type="project" value="TreeGrafter"/>
</dbReference>
<keyword evidence="3" id="KW-0440">LIM domain</keyword>
<dbReference type="Pfam" id="PF00595">
    <property type="entry name" value="PDZ"/>
    <property type="match status" value="1"/>
</dbReference>
<sequence>MEVSRHFKLRRASFGYGFSLKDEGKPFGPTAMVVKVEPGGAADRAGIRVGYQVEALGGRPVESMTYLQASNVIRASSDHLDLSVIMASDVEEASSVRSTSFLEDFKMDHPTSHSTLNDTVQACATKNSRSNTDSARFASEPRSVTANLVSGAVPFSTISTNLPTQQDLNCLPVCAEVGCCKCCTYFTSFRFILVLRSAPQLQGHRFLVKNLSVPLGSISHFARENEK</sequence>
<dbReference type="SMART" id="SM00228">
    <property type="entry name" value="PDZ"/>
    <property type="match status" value="1"/>
</dbReference>
<dbReference type="GO" id="GO:0061061">
    <property type="term" value="P:muscle structure development"/>
    <property type="evidence" value="ECO:0007669"/>
    <property type="project" value="TreeGrafter"/>
</dbReference>
<dbReference type="GO" id="GO:0030036">
    <property type="term" value="P:actin cytoskeleton organization"/>
    <property type="evidence" value="ECO:0007669"/>
    <property type="project" value="TreeGrafter"/>
</dbReference>
<proteinExistence type="predicted"/>
<keyword evidence="2" id="KW-0963">Cytoplasm</keyword>
<gene>
    <name evidence="5" type="ORF">P879_10752</name>
</gene>
<accession>A0A8T0CYF0</accession>
<keyword evidence="3" id="KW-0479">Metal-binding</keyword>
<dbReference type="GO" id="GO:0001725">
    <property type="term" value="C:stress fiber"/>
    <property type="evidence" value="ECO:0007669"/>
    <property type="project" value="TreeGrafter"/>
</dbReference>
<dbReference type="PROSITE" id="PS50106">
    <property type="entry name" value="PDZ"/>
    <property type="match status" value="1"/>
</dbReference>
<evidence type="ECO:0000256" key="3">
    <source>
        <dbReference type="ARBA" id="ARBA00023038"/>
    </source>
</evidence>
<evidence type="ECO:0000256" key="2">
    <source>
        <dbReference type="ARBA" id="ARBA00022490"/>
    </source>
</evidence>
<dbReference type="SUPFAM" id="SSF50156">
    <property type="entry name" value="PDZ domain-like"/>
    <property type="match status" value="1"/>
</dbReference>
<dbReference type="GO" id="GO:0051371">
    <property type="term" value="F:muscle alpha-actinin binding"/>
    <property type="evidence" value="ECO:0007669"/>
    <property type="project" value="TreeGrafter"/>
</dbReference>